<comment type="caution">
    <text evidence="4">The sequence shown here is derived from an EMBL/GenBank/DDBJ whole genome shotgun (WGS) entry which is preliminary data.</text>
</comment>
<feature type="domain" description="HTH tetR-type" evidence="3">
    <location>
        <begin position="11"/>
        <end position="71"/>
    </location>
</feature>
<evidence type="ECO:0000256" key="1">
    <source>
        <dbReference type="ARBA" id="ARBA00023125"/>
    </source>
</evidence>
<keyword evidence="1 2" id="KW-0238">DNA-binding</keyword>
<dbReference type="OrthoDB" id="9814200at2"/>
<proteinExistence type="predicted"/>
<name>A0A174D4H8_9CLOT</name>
<evidence type="ECO:0000313" key="5">
    <source>
        <dbReference type="Proteomes" id="UP000092714"/>
    </source>
</evidence>
<dbReference type="Pfam" id="PF00440">
    <property type="entry name" value="TetR_N"/>
    <property type="match status" value="1"/>
</dbReference>
<dbReference type="EMBL" id="MAPZ01000010">
    <property type="protein sequence ID" value="OBY11801.1"/>
    <property type="molecule type" value="Genomic_DNA"/>
</dbReference>
<dbReference type="eggNOG" id="COG1309">
    <property type="taxonomic scope" value="Bacteria"/>
</dbReference>
<dbReference type="SUPFAM" id="SSF48498">
    <property type="entry name" value="Tetracyclin repressor-like, C-terminal domain"/>
    <property type="match status" value="1"/>
</dbReference>
<protein>
    <recommendedName>
        <fullName evidence="3">HTH tetR-type domain-containing protein</fullName>
    </recommendedName>
</protein>
<dbReference type="GO" id="GO:0003677">
    <property type="term" value="F:DNA binding"/>
    <property type="evidence" value="ECO:0007669"/>
    <property type="project" value="UniProtKB-UniRule"/>
</dbReference>
<dbReference type="InterPro" id="IPR001647">
    <property type="entry name" value="HTH_TetR"/>
</dbReference>
<dbReference type="PANTHER" id="PTHR43479">
    <property type="entry name" value="ACREF/ENVCD OPERON REPRESSOR-RELATED"/>
    <property type="match status" value="1"/>
</dbReference>
<accession>A0A174D4H8</accession>
<sequence>MGREGQSKRSERIKQEILNTAMEIGIEEGFEALTVRKISDRMDYTTGVIYHHFKDKQEIIDEIQKNANLEMKKRILAVLKPDRGFIENATRVFHSVMELAINERERYNLIVLDKYSTNKNEENSQFLQLLEANIEKGIELREIKKVDVKKTAICIWSSFLGFNLIMSKTNGITMEEAEELFKVQTSLIFGGLKK</sequence>
<dbReference type="PRINTS" id="PR00455">
    <property type="entry name" value="HTHTETR"/>
</dbReference>
<evidence type="ECO:0000313" key="4">
    <source>
        <dbReference type="EMBL" id="OBY11801.1"/>
    </source>
</evidence>
<reference evidence="4 5" key="1">
    <citation type="submission" date="2016-06" db="EMBL/GenBank/DDBJ databases">
        <authorList>
            <person name="Kjaerup R.B."/>
            <person name="Dalgaard T.S."/>
            <person name="Juul-Madsen H.R."/>
        </authorList>
    </citation>
    <scope>NUCLEOTIDE SEQUENCE [LARGE SCALE GENOMIC DNA]</scope>
    <source>
        <strain evidence="4 5">373-A1</strain>
    </source>
</reference>
<dbReference type="Gene3D" id="1.10.10.60">
    <property type="entry name" value="Homeodomain-like"/>
    <property type="match status" value="1"/>
</dbReference>
<evidence type="ECO:0000256" key="2">
    <source>
        <dbReference type="PROSITE-ProRule" id="PRU00335"/>
    </source>
</evidence>
<gene>
    <name evidence="4" type="ORF">CP373A1_02440</name>
</gene>
<dbReference type="AlphaFoldDB" id="A0A174D4H8"/>
<dbReference type="PROSITE" id="PS50977">
    <property type="entry name" value="HTH_TETR_2"/>
    <property type="match status" value="1"/>
</dbReference>
<dbReference type="InterPro" id="IPR036271">
    <property type="entry name" value="Tet_transcr_reg_TetR-rel_C_sf"/>
</dbReference>
<dbReference type="InterPro" id="IPR050624">
    <property type="entry name" value="HTH-type_Tx_Regulator"/>
</dbReference>
<organism evidence="4 5">
    <name type="scientific">Clostridium paraputrificum</name>
    <dbReference type="NCBI Taxonomy" id="29363"/>
    <lineage>
        <taxon>Bacteria</taxon>
        <taxon>Bacillati</taxon>
        <taxon>Bacillota</taxon>
        <taxon>Clostridia</taxon>
        <taxon>Eubacteriales</taxon>
        <taxon>Clostridiaceae</taxon>
        <taxon>Clostridium</taxon>
    </lineage>
</organism>
<evidence type="ECO:0000259" key="3">
    <source>
        <dbReference type="PROSITE" id="PS50977"/>
    </source>
</evidence>
<dbReference type="InterPro" id="IPR009057">
    <property type="entry name" value="Homeodomain-like_sf"/>
</dbReference>
<dbReference type="GeneID" id="42777884"/>
<feature type="DNA-binding region" description="H-T-H motif" evidence="2">
    <location>
        <begin position="34"/>
        <end position="53"/>
    </location>
</feature>
<dbReference type="Proteomes" id="UP000092714">
    <property type="component" value="Unassembled WGS sequence"/>
</dbReference>
<keyword evidence="5" id="KW-1185">Reference proteome</keyword>
<dbReference type="RefSeq" id="WP_027097767.1">
    <property type="nucleotide sequence ID" value="NZ_CABHIH010000001.1"/>
</dbReference>
<dbReference type="SUPFAM" id="SSF46689">
    <property type="entry name" value="Homeodomain-like"/>
    <property type="match status" value="1"/>
</dbReference>
<dbReference type="Gene3D" id="1.10.357.10">
    <property type="entry name" value="Tetracycline Repressor, domain 2"/>
    <property type="match status" value="1"/>
</dbReference>
<dbReference type="PANTHER" id="PTHR43479:SF11">
    <property type="entry name" value="ACREF_ENVCD OPERON REPRESSOR-RELATED"/>
    <property type="match status" value="1"/>
</dbReference>